<name>A0ABU1KC39_9FLAO</name>
<reference evidence="3 4" key="1">
    <citation type="submission" date="2023-07" db="EMBL/GenBank/DDBJ databases">
        <title>Genomic Encyclopedia of Type Strains, Phase IV (KMG-IV): sequencing the most valuable type-strain genomes for metagenomic binning, comparative biology and taxonomic classification.</title>
        <authorList>
            <person name="Goeker M."/>
        </authorList>
    </citation>
    <scope>NUCLEOTIDE SEQUENCE [LARGE SCALE GENOMIC DNA]</scope>
    <source>
        <strain evidence="3 4">DSM 102814</strain>
    </source>
</reference>
<organism evidence="3 4">
    <name type="scientific">Mesonia maritima</name>
    <dbReference type="NCBI Taxonomy" id="1793873"/>
    <lineage>
        <taxon>Bacteria</taxon>
        <taxon>Pseudomonadati</taxon>
        <taxon>Bacteroidota</taxon>
        <taxon>Flavobacteriia</taxon>
        <taxon>Flavobacteriales</taxon>
        <taxon>Flavobacteriaceae</taxon>
        <taxon>Mesonia</taxon>
    </lineage>
</organism>
<feature type="coiled-coil region" evidence="1">
    <location>
        <begin position="287"/>
        <end position="335"/>
    </location>
</feature>
<evidence type="ECO:0000256" key="2">
    <source>
        <dbReference type="SAM" id="SignalP"/>
    </source>
</evidence>
<comment type="caution">
    <text evidence="3">The sequence shown here is derived from an EMBL/GenBank/DDBJ whole genome shotgun (WGS) entry which is preliminary data.</text>
</comment>
<dbReference type="Proteomes" id="UP001257659">
    <property type="component" value="Unassembled WGS sequence"/>
</dbReference>
<sequence>MKKITLSLLLFLSLSGFLLQAQSFDSASAYLDFVSAEQQEITKNMWRYTKAMAHDKSDRNVERKRQQLIKSVEKSIDKIEKADTYEGEEYKKQVLNNLTLYKNLLRQDYEKIIDMKAVAEQSYDSMEAYMNAQEMTNEKMTEAQQLYEENFRKYAEAHNINVIEDETDLGKKMKISGEVFDYYNKLYLMFFKVNFNEMYLMEALEKGDVAAIQQNANALKQSAEEGLRAIEETEKYKNDNSLIKSTEKAFKFYIDQVNNTIPEITSFLVLSEDFEKIKKAIDDTPQRKRTKEQIDAYNKKVNEVNKAGENYNKINNDLYENRQVVINQLNKTNEEFLARHIPND</sequence>
<evidence type="ECO:0000256" key="1">
    <source>
        <dbReference type="SAM" id="Coils"/>
    </source>
</evidence>
<proteinExistence type="predicted"/>
<gene>
    <name evidence="3" type="ORF">GGR31_002822</name>
</gene>
<accession>A0ABU1KC39</accession>
<dbReference type="RefSeq" id="WP_309730450.1">
    <property type="nucleotide sequence ID" value="NZ_JAVDQA010000011.1"/>
</dbReference>
<evidence type="ECO:0000313" key="3">
    <source>
        <dbReference type="EMBL" id="MDR6302143.1"/>
    </source>
</evidence>
<protein>
    <submittedName>
        <fullName evidence="3">Uncharacterized protein</fullName>
    </submittedName>
</protein>
<keyword evidence="1" id="KW-0175">Coiled coil</keyword>
<feature type="signal peptide" evidence="2">
    <location>
        <begin position="1"/>
        <end position="21"/>
    </location>
</feature>
<keyword evidence="2" id="KW-0732">Signal</keyword>
<dbReference type="EMBL" id="JAVDQA010000011">
    <property type="protein sequence ID" value="MDR6302143.1"/>
    <property type="molecule type" value="Genomic_DNA"/>
</dbReference>
<feature type="chain" id="PRO_5045097431" evidence="2">
    <location>
        <begin position="22"/>
        <end position="344"/>
    </location>
</feature>
<keyword evidence="4" id="KW-1185">Reference proteome</keyword>
<evidence type="ECO:0000313" key="4">
    <source>
        <dbReference type="Proteomes" id="UP001257659"/>
    </source>
</evidence>